<dbReference type="Pfam" id="PF01784">
    <property type="entry name" value="DUF34_NIF3"/>
    <property type="match status" value="1"/>
</dbReference>
<proteinExistence type="inferred from homology"/>
<comment type="caution">
    <text evidence="2">The sequence shown here is derived from an EMBL/GenBank/DDBJ whole genome shotgun (WGS) entry which is preliminary data.</text>
</comment>
<dbReference type="Gene3D" id="3.40.1390.30">
    <property type="entry name" value="NIF3 (NGG1p interacting factor 3)-like"/>
    <property type="match status" value="1"/>
</dbReference>
<dbReference type="PANTHER" id="PTHR13799:SF13">
    <property type="entry name" value="NIF3-LIKE PROTEIN 1"/>
    <property type="match status" value="1"/>
</dbReference>
<organism evidence="2 3">
    <name type="scientific">Nakaseomyces bracarensis</name>
    <dbReference type="NCBI Taxonomy" id="273131"/>
    <lineage>
        <taxon>Eukaryota</taxon>
        <taxon>Fungi</taxon>
        <taxon>Dikarya</taxon>
        <taxon>Ascomycota</taxon>
        <taxon>Saccharomycotina</taxon>
        <taxon>Saccharomycetes</taxon>
        <taxon>Saccharomycetales</taxon>
        <taxon>Saccharomycetaceae</taxon>
        <taxon>Nakaseomyces</taxon>
    </lineage>
</organism>
<dbReference type="InterPro" id="IPR002678">
    <property type="entry name" value="DUF34/NIF3"/>
</dbReference>
<dbReference type="NCBIfam" id="TIGR00486">
    <property type="entry name" value="YbgI_SA1388"/>
    <property type="match status" value="1"/>
</dbReference>
<dbReference type="InterPro" id="IPR036069">
    <property type="entry name" value="DUF34/NIF3_sf"/>
</dbReference>
<dbReference type="Proteomes" id="UP001623330">
    <property type="component" value="Unassembled WGS sequence"/>
</dbReference>
<name>A0ABR4NZJ6_9SACH</name>
<evidence type="ECO:0000313" key="3">
    <source>
        <dbReference type="Proteomes" id="UP001623330"/>
    </source>
</evidence>
<keyword evidence="3" id="KW-1185">Reference proteome</keyword>
<protein>
    <submittedName>
        <fullName evidence="2">NGG1-interacting factor 3</fullName>
    </submittedName>
</protein>
<evidence type="ECO:0000256" key="1">
    <source>
        <dbReference type="ARBA" id="ARBA00006964"/>
    </source>
</evidence>
<evidence type="ECO:0000313" key="2">
    <source>
        <dbReference type="EMBL" id="KAL3234606.1"/>
    </source>
</evidence>
<sequence length="300" mass="33173">MSVRSLSRSQLKKALDVVRKVYPETYADRKWDNTGLLIDSSVEEADDSAVKMLLTVDLTSSVAQEAVDNGCNVILAYHPFIFPNWNRLNPQSNTQHANAVKLIRNGVSVYCPHTAVDAVAGGVNDWLVKSVVNDDNSLIVSNKSIEQVSATLEKDEEDHEVGYGRFVKLSEPIAVADVVTNLKKWLGIEYMQVASLAYEREGKLSNHKVQSVAVCAGSGSGVFRNLNVNDVDLFVTGELSHHEVLKYKEMGKAIIVCNHTNTERGYVRNFMADSIKKQDSEGIFSDIVISKTDRDPLNTV</sequence>
<comment type="similarity">
    <text evidence="1">Belongs to the GTP cyclohydrolase I type 2/NIF3 family.</text>
</comment>
<gene>
    <name evidence="2" type="ORF">RNJ44_03368</name>
</gene>
<dbReference type="PANTHER" id="PTHR13799">
    <property type="entry name" value="NGG1 INTERACTING FACTOR 3"/>
    <property type="match status" value="1"/>
</dbReference>
<dbReference type="SUPFAM" id="SSF102705">
    <property type="entry name" value="NIF3 (NGG1p interacting factor 3)-like"/>
    <property type="match status" value="1"/>
</dbReference>
<reference evidence="2 3" key="1">
    <citation type="submission" date="2024-05" db="EMBL/GenBank/DDBJ databases">
        <title>Long read based assembly of the Candida bracarensis genome reveals expanded adhesin content.</title>
        <authorList>
            <person name="Marcet-Houben M."/>
            <person name="Ksiezopolska E."/>
            <person name="Gabaldon T."/>
        </authorList>
    </citation>
    <scope>NUCLEOTIDE SEQUENCE [LARGE SCALE GENOMIC DNA]</scope>
    <source>
        <strain evidence="2 3">CBM6</strain>
    </source>
</reference>
<dbReference type="EMBL" id="JBEVYD010000003">
    <property type="protein sequence ID" value="KAL3234606.1"/>
    <property type="molecule type" value="Genomic_DNA"/>
</dbReference>
<accession>A0ABR4NZJ6</accession>